<organism evidence="1 2">
    <name type="scientific">Diphasiastrum complanatum</name>
    <name type="common">Issler's clubmoss</name>
    <name type="synonym">Lycopodium complanatum</name>
    <dbReference type="NCBI Taxonomy" id="34168"/>
    <lineage>
        <taxon>Eukaryota</taxon>
        <taxon>Viridiplantae</taxon>
        <taxon>Streptophyta</taxon>
        <taxon>Embryophyta</taxon>
        <taxon>Tracheophyta</taxon>
        <taxon>Lycopodiopsida</taxon>
        <taxon>Lycopodiales</taxon>
        <taxon>Lycopodiaceae</taxon>
        <taxon>Lycopodioideae</taxon>
        <taxon>Diphasiastrum</taxon>
    </lineage>
</organism>
<evidence type="ECO:0000313" key="2">
    <source>
        <dbReference type="Proteomes" id="UP001162992"/>
    </source>
</evidence>
<evidence type="ECO:0000313" key="1">
    <source>
        <dbReference type="EMBL" id="KAJ7548532.1"/>
    </source>
</evidence>
<protein>
    <submittedName>
        <fullName evidence="1">Uncharacterized protein</fullName>
    </submittedName>
</protein>
<gene>
    <name evidence="1" type="ORF">O6H91_07G015400</name>
</gene>
<accession>A0ACC2D2R1</accession>
<keyword evidence="2" id="KW-1185">Reference proteome</keyword>
<proteinExistence type="predicted"/>
<dbReference type="EMBL" id="CM055098">
    <property type="protein sequence ID" value="KAJ7548532.1"/>
    <property type="molecule type" value="Genomic_DNA"/>
</dbReference>
<reference evidence="2" key="1">
    <citation type="journal article" date="2024" name="Proc. Natl. Acad. Sci. U.S.A.">
        <title>Extraordinary preservation of gene collinearity over three hundred million years revealed in homosporous lycophytes.</title>
        <authorList>
            <person name="Li C."/>
            <person name="Wickell D."/>
            <person name="Kuo L.Y."/>
            <person name="Chen X."/>
            <person name="Nie B."/>
            <person name="Liao X."/>
            <person name="Peng D."/>
            <person name="Ji J."/>
            <person name="Jenkins J."/>
            <person name="Williams M."/>
            <person name="Shu S."/>
            <person name="Plott C."/>
            <person name="Barry K."/>
            <person name="Rajasekar S."/>
            <person name="Grimwood J."/>
            <person name="Han X."/>
            <person name="Sun S."/>
            <person name="Hou Z."/>
            <person name="He W."/>
            <person name="Dai G."/>
            <person name="Sun C."/>
            <person name="Schmutz J."/>
            <person name="Leebens-Mack J.H."/>
            <person name="Li F.W."/>
            <person name="Wang L."/>
        </authorList>
    </citation>
    <scope>NUCLEOTIDE SEQUENCE [LARGE SCALE GENOMIC DNA]</scope>
    <source>
        <strain evidence="2">cv. PW_Plant_1</strain>
    </source>
</reference>
<name>A0ACC2D2R1_DIPCM</name>
<comment type="caution">
    <text evidence="1">The sequence shown here is derived from an EMBL/GenBank/DDBJ whole genome shotgun (WGS) entry which is preliminary data.</text>
</comment>
<dbReference type="Proteomes" id="UP001162992">
    <property type="component" value="Chromosome 7"/>
</dbReference>
<sequence length="131" mass="14267">MPHGHHFLWILETIKGSESTANCRHSISQLPVPPSLSCCSLLCSPTFNFPPSLSCYSACYSLSDSMHSLLFALLPFPPSLYFACSSLSVVPSIALLPFPPSLSCYSHALHSPAICTLILAFLLFALQLFTF</sequence>